<reference evidence="2" key="1">
    <citation type="journal article" date="2022" name="bioRxiv">
        <title>Sequencing and chromosome-scale assembly of the giantPleurodeles waltlgenome.</title>
        <authorList>
            <person name="Brown T."/>
            <person name="Elewa A."/>
            <person name="Iarovenko S."/>
            <person name="Subramanian E."/>
            <person name="Araus A.J."/>
            <person name="Petzold A."/>
            <person name="Susuki M."/>
            <person name="Suzuki K.-i.T."/>
            <person name="Hayashi T."/>
            <person name="Toyoda A."/>
            <person name="Oliveira C."/>
            <person name="Osipova E."/>
            <person name="Leigh N.D."/>
            <person name="Simon A."/>
            <person name="Yun M.H."/>
        </authorList>
    </citation>
    <scope>NUCLEOTIDE SEQUENCE</scope>
    <source>
        <strain evidence="2">20211129_DDA</strain>
        <tissue evidence="2">Liver</tissue>
    </source>
</reference>
<dbReference type="EMBL" id="JANPWB010000009">
    <property type="protein sequence ID" value="KAJ1155676.1"/>
    <property type="molecule type" value="Genomic_DNA"/>
</dbReference>
<feature type="compositionally biased region" description="Basic residues" evidence="1">
    <location>
        <begin position="67"/>
        <end position="76"/>
    </location>
</feature>
<evidence type="ECO:0000313" key="3">
    <source>
        <dbReference type="Proteomes" id="UP001066276"/>
    </source>
</evidence>
<accession>A0AAV7RS92</accession>
<sequence length="76" mass="7990">MNLYSPRKKTETGVFFRDICLTGDAATSRICTSASGFAIAEAAAAAAGENRAVSQKSRKAGEPRSKGAGRRVKGRK</sequence>
<dbReference type="AlphaFoldDB" id="A0AAV7RS92"/>
<evidence type="ECO:0000256" key="1">
    <source>
        <dbReference type="SAM" id="MobiDB-lite"/>
    </source>
</evidence>
<organism evidence="2 3">
    <name type="scientific">Pleurodeles waltl</name>
    <name type="common">Iberian ribbed newt</name>
    <dbReference type="NCBI Taxonomy" id="8319"/>
    <lineage>
        <taxon>Eukaryota</taxon>
        <taxon>Metazoa</taxon>
        <taxon>Chordata</taxon>
        <taxon>Craniata</taxon>
        <taxon>Vertebrata</taxon>
        <taxon>Euteleostomi</taxon>
        <taxon>Amphibia</taxon>
        <taxon>Batrachia</taxon>
        <taxon>Caudata</taxon>
        <taxon>Salamandroidea</taxon>
        <taxon>Salamandridae</taxon>
        <taxon>Pleurodelinae</taxon>
        <taxon>Pleurodeles</taxon>
    </lineage>
</organism>
<name>A0AAV7RS92_PLEWA</name>
<dbReference type="Proteomes" id="UP001066276">
    <property type="component" value="Chromosome 5"/>
</dbReference>
<keyword evidence="3" id="KW-1185">Reference proteome</keyword>
<proteinExistence type="predicted"/>
<gene>
    <name evidence="2" type="ORF">NDU88_008405</name>
</gene>
<feature type="region of interest" description="Disordered" evidence="1">
    <location>
        <begin position="48"/>
        <end position="76"/>
    </location>
</feature>
<protein>
    <submittedName>
        <fullName evidence="2">Uncharacterized protein</fullName>
    </submittedName>
</protein>
<comment type="caution">
    <text evidence="2">The sequence shown here is derived from an EMBL/GenBank/DDBJ whole genome shotgun (WGS) entry which is preliminary data.</text>
</comment>
<evidence type="ECO:0000313" key="2">
    <source>
        <dbReference type="EMBL" id="KAJ1155676.1"/>
    </source>
</evidence>